<dbReference type="AlphaFoldDB" id="A0AAV4QEA9"/>
<evidence type="ECO:0000313" key="1">
    <source>
        <dbReference type="EMBL" id="GIY08378.1"/>
    </source>
</evidence>
<evidence type="ECO:0000313" key="2">
    <source>
        <dbReference type="Proteomes" id="UP001054945"/>
    </source>
</evidence>
<comment type="caution">
    <text evidence="1">The sequence shown here is derived from an EMBL/GenBank/DDBJ whole genome shotgun (WGS) entry which is preliminary data.</text>
</comment>
<dbReference type="Proteomes" id="UP001054945">
    <property type="component" value="Unassembled WGS sequence"/>
</dbReference>
<reference evidence="1 2" key="1">
    <citation type="submission" date="2021-06" db="EMBL/GenBank/DDBJ databases">
        <title>Caerostris extrusa draft genome.</title>
        <authorList>
            <person name="Kono N."/>
            <person name="Arakawa K."/>
        </authorList>
    </citation>
    <scope>NUCLEOTIDE SEQUENCE [LARGE SCALE GENOMIC DNA]</scope>
</reference>
<organism evidence="1 2">
    <name type="scientific">Caerostris extrusa</name>
    <name type="common">Bark spider</name>
    <name type="synonym">Caerostris bankana</name>
    <dbReference type="NCBI Taxonomy" id="172846"/>
    <lineage>
        <taxon>Eukaryota</taxon>
        <taxon>Metazoa</taxon>
        <taxon>Ecdysozoa</taxon>
        <taxon>Arthropoda</taxon>
        <taxon>Chelicerata</taxon>
        <taxon>Arachnida</taxon>
        <taxon>Araneae</taxon>
        <taxon>Araneomorphae</taxon>
        <taxon>Entelegynae</taxon>
        <taxon>Araneoidea</taxon>
        <taxon>Araneidae</taxon>
        <taxon>Caerostris</taxon>
    </lineage>
</organism>
<accession>A0AAV4QEA9</accession>
<dbReference type="EMBL" id="BPLR01006237">
    <property type="protein sequence ID" value="GIY08378.1"/>
    <property type="molecule type" value="Genomic_DNA"/>
</dbReference>
<gene>
    <name evidence="1" type="ORF">CEXT_349001</name>
</gene>
<proteinExistence type="predicted"/>
<protein>
    <submittedName>
        <fullName evidence="1">Uncharacterized protein</fullName>
    </submittedName>
</protein>
<sequence>MNPQIHELYRRRLMPVADPARQATGACIDSQINRRNWSSLTEYTEMQNSRYRTYPHADRFQFLISGILRICFQWTCKRCQLELR</sequence>
<name>A0AAV4QEA9_CAEEX</name>
<keyword evidence="2" id="KW-1185">Reference proteome</keyword>